<dbReference type="InterPro" id="IPR013187">
    <property type="entry name" value="F-box-assoc_dom_typ3"/>
</dbReference>
<keyword evidence="3" id="KW-1185">Reference proteome</keyword>
<organism evidence="2 3">
    <name type="scientific">Liquidambar formosana</name>
    <name type="common">Formosan gum</name>
    <dbReference type="NCBI Taxonomy" id="63359"/>
    <lineage>
        <taxon>Eukaryota</taxon>
        <taxon>Viridiplantae</taxon>
        <taxon>Streptophyta</taxon>
        <taxon>Embryophyta</taxon>
        <taxon>Tracheophyta</taxon>
        <taxon>Spermatophyta</taxon>
        <taxon>Magnoliopsida</taxon>
        <taxon>eudicotyledons</taxon>
        <taxon>Gunneridae</taxon>
        <taxon>Pentapetalae</taxon>
        <taxon>Saxifragales</taxon>
        <taxon>Altingiaceae</taxon>
        <taxon>Liquidambar</taxon>
    </lineage>
</organism>
<dbReference type="PANTHER" id="PTHR31672:SF13">
    <property type="entry name" value="F-BOX PROTEIN CPR30-LIKE"/>
    <property type="match status" value="1"/>
</dbReference>
<dbReference type="InterPro" id="IPR036047">
    <property type="entry name" value="F-box-like_dom_sf"/>
</dbReference>
<dbReference type="PANTHER" id="PTHR31672">
    <property type="entry name" value="BNACNNG10540D PROTEIN"/>
    <property type="match status" value="1"/>
</dbReference>
<dbReference type="InterPro" id="IPR017451">
    <property type="entry name" value="F-box-assoc_interact_dom"/>
</dbReference>
<dbReference type="Proteomes" id="UP001415857">
    <property type="component" value="Unassembled WGS sequence"/>
</dbReference>
<evidence type="ECO:0000313" key="3">
    <source>
        <dbReference type="Proteomes" id="UP001415857"/>
    </source>
</evidence>
<dbReference type="Gene3D" id="1.20.1280.50">
    <property type="match status" value="1"/>
</dbReference>
<evidence type="ECO:0000259" key="1">
    <source>
        <dbReference type="SMART" id="SM00256"/>
    </source>
</evidence>
<sequence length="349" mass="39479">MIVIFTIHLSRFVSKDHRVRAQMADLNEKMISCRGFCLPADIISDILSRLPVGSILSCRSVCKTWYSLSQGPQFVKLQLSRANDQVPRVILQPISVKAGTISSLYLLDIEGHKARVISEIPLEDVGARGIRIMCSCNGLLCMASGLELNPVVIYNPVTKEYIVLPKSEQNFGLWGHQVGFGFNPVIKKYKVVRIYETYTNGNIHNNRGDIITLGESSWRQIHVPYRLLYTGCHGPIFCGGALHWIINREFHNGLEFILRFHISKEVFQGILLPTSAKAPKYEPVYFTCNLQLLNVGRVVTLVDHDGQAMHVWALMGNKSGDHIFCTYNSFKMKLTKDSCCFMHVNVRYT</sequence>
<protein>
    <recommendedName>
        <fullName evidence="1">F-box domain-containing protein</fullName>
    </recommendedName>
</protein>
<name>A0AAP0RJ00_LIQFO</name>
<accession>A0AAP0RJ00</accession>
<dbReference type="CDD" id="cd22157">
    <property type="entry name" value="F-box_AtFBW1-like"/>
    <property type="match status" value="1"/>
</dbReference>
<feature type="domain" description="F-box" evidence="1">
    <location>
        <begin position="38"/>
        <end position="78"/>
    </location>
</feature>
<dbReference type="SUPFAM" id="SSF81383">
    <property type="entry name" value="F-box domain"/>
    <property type="match status" value="1"/>
</dbReference>
<reference evidence="2 3" key="1">
    <citation type="journal article" date="2024" name="Plant J.">
        <title>Genome sequences and population genomics reveal climatic adaptation and genomic divergence between two closely related sweetgum species.</title>
        <authorList>
            <person name="Xu W.Q."/>
            <person name="Ren C.Q."/>
            <person name="Zhang X.Y."/>
            <person name="Comes H.P."/>
            <person name="Liu X.H."/>
            <person name="Li Y.G."/>
            <person name="Kettle C.J."/>
            <person name="Jalonen R."/>
            <person name="Gaisberger H."/>
            <person name="Ma Y.Z."/>
            <person name="Qiu Y.X."/>
        </authorList>
    </citation>
    <scope>NUCLEOTIDE SEQUENCE [LARGE SCALE GENOMIC DNA]</scope>
    <source>
        <strain evidence="2">Hangzhou</strain>
    </source>
</reference>
<dbReference type="InterPro" id="IPR050796">
    <property type="entry name" value="SCF_F-box_component"/>
</dbReference>
<proteinExistence type="predicted"/>
<comment type="caution">
    <text evidence="2">The sequence shown here is derived from an EMBL/GenBank/DDBJ whole genome shotgun (WGS) entry which is preliminary data.</text>
</comment>
<dbReference type="Pfam" id="PF08268">
    <property type="entry name" value="FBA_3"/>
    <property type="match status" value="1"/>
</dbReference>
<evidence type="ECO:0000313" key="2">
    <source>
        <dbReference type="EMBL" id="KAK9277865.1"/>
    </source>
</evidence>
<dbReference type="InterPro" id="IPR001810">
    <property type="entry name" value="F-box_dom"/>
</dbReference>
<dbReference type="NCBIfam" id="TIGR01640">
    <property type="entry name" value="F_box_assoc_1"/>
    <property type="match status" value="1"/>
</dbReference>
<dbReference type="SMART" id="SM00256">
    <property type="entry name" value="FBOX"/>
    <property type="match status" value="1"/>
</dbReference>
<dbReference type="AlphaFoldDB" id="A0AAP0RJ00"/>
<gene>
    <name evidence="2" type="ORF">L1049_027422</name>
</gene>
<dbReference type="Pfam" id="PF00646">
    <property type="entry name" value="F-box"/>
    <property type="match status" value="1"/>
</dbReference>
<dbReference type="EMBL" id="JBBPBK010000009">
    <property type="protein sequence ID" value="KAK9277865.1"/>
    <property type="molecule type" value="Genomic_DNA"/>
</dbReference>